<dbReference type="Proteomes" id="UP000521943">
    <property type="component" value="Unassembled WGS sequence"/>
</dbReference>
<gene>
    <name evidence="3" type="ORF">DFP72DRAFT_1116504</name>
</gene>
<keyword evidence="1" id="KW-1133">Transmembrane helix</keyword>
<evidence type="ECO:0000256" key="1">
    <source>
        <dbReference type="SAM" id="Phobius"/>
    </source>
</evidence>
<evidence type="ECO:0000259" key="2">
    <source>
        <dbReference type="Pfam" id="PF20152"/>
    </source>
</evidence>
<dbReference type="EMBL" id="JACGCI010000026">
    <property type="protein sequence ID" value="KAF6756335.1"/>
    <property type="molecule type" value="Genomic_DNA"/>
</dbReference>
<accession>A0A8H6M688</accession>
<evidence type="ECO:0000313" key="4">
    <source>
        <dbReference type="Proteomes" id="UP000521943"/>
    </source>
</evidence>
<dbReference type="Pfam" id="PF20152">
    <property type="entry name" value="DUF6534"/>
    <property type="match status" value="1"/>
</dbReference>
<proteinExistence type="predicted"/>
<dbReference type="PANTHER" id="PTHR40465:SF1">
    <property type="entry name" value="DUF6534 DOMAIN-CONTAINING PROTEIN"/>
    <property type="match status" value="1"/>
</dbReference>
<reference evidence="3 4" key="1">
    <citation type="submission" date="2020-07" db="EMBL/GenBank/DDBJ databases">
        <title>Comparative genomics of pyrophilous fungi reveals a link between fire events and developmental genes.</title>
        <authorList>
            <consortium name="DOE Joint Genome Institute"/>
            <person name="Steindorff A.S."/>
            <person name="Carver A."/>
            <person name="Calhoun S."/>
            <person name="Stillman K."/>
            <person name="Liu H."/>
            <person name="Lipzen A."/>
            <person name="Pangilinan J."/>
            <person name="Labutti K."/>
            <person name="Bruns T.D."/>
            <person name="Grigoriev I.V."/>
        </authorList>
    </citation>
    <scope>NUCLEOTIDE SEQUENCE [LARGE SCALE GENOMIC DNA]</scope>
    <source>
        <strain evidence="3 4">CBS 144469</strain>
    </source>
</reference>
<keyword evidence="1" id="KW-0472">Membrane</keyword>
<feature type="transmembrane region" description="Helical" evidence="1">
    <location>
        <begin position="213"/>
        <end position="232"/>
    </location>
</feature>
<feature type="domain" description="DUF6534" evidence="2">
    <location>
        <begin position="178"/>
        <end position="264"/>
    </location>
</feature>
<dbReference type="PANTHER" id="PTHR40465">
    <property type="entry name" value="CHROMOSOME 1, WHOLE GENOME SHOTGUN SEQUENCE"/>
    <property type="match status" value="1"/>
</dbReference>
<dbReference type="OrthoDB" id="3066090at2759"/>
<keyword evidence="4" id="KW-1185">Reference proteome</keyword>
<name>A0A8H6M688_9AGAR</name>
<dbReference type="InterPro" id="IPR045339">
    <property type="entry name" value="DUF6534"/>
</dbReference>
<keyword evidence="1" id="KW-0812">Transmembrane</keyword>
<organism evidence="3 4">
    <name type="scientific">Ephemerocybe angulata</name>
    <dbReference type="NCBI Taxonomy" id="980116"/>
    <lineage>
        <taxon>Eukaryota</taxon>
        <taxon>Fungi</taxon>
        <taxon>Dikarya</taxon>
        <taxon>Basidiomycota</taxon>
        <taxon>Agaricomycotina</taxon>
        <taxon>Agaricomycetes</taxon>
        <taxon>Agaricomycetidae</taxon>
        <taxon>Agaricales</taxon>
        <taxon>Agaricineae</taxon>
        <taxon>Psathyrellaceae</taxon>
        <taxon>Ephemerocybe</taxon>
    </lineage>
</organism>
<evidence type="ECO:0000313" key="3">
    <source>
        <dbReference type="EMBL" id="KAF6756335.1"/>
    </source>
</evidence>
<feature type="transmembrane region" description="Helical" evidence="1">
    <location>
        <begin position="171"/>
        <end position="192"/>
    </location>
</feature>
<protein>
    <recommendedName>
        <fullName evidence="2">DUF6534 domain-containing protein</fullName>
    </recommendedName>
</protein>
<dbReference type="AlphaFoldDB" id="A0A8H6M688"/>
<sequence>MAVKLYFRPTYANQTGAQLIAALVNCVFFGIALYFRRNAKGDPVYLRLLILLMIVLATLQTIFVNHQFYRDTISKHGAPASVLGLIEPSLPGKFLCILLRYEDLGLDQERSASGPPGDCTYRRTCYHTTWIGELQASDVGRDFGYEDIVHIEATAKTFVRLSDYVDPVASIVQAAATAAGDAIITFTLIYVYQMHRSGSQKTNSVIDRLVIYAINRAAATSICAILNVVFFIRVNGTYYFLVPALMTSQLYVISAVSILTSRESLREDVDSALGAKKENGSVTKVETKGYTESEKSL</sequence>
<feature type="transmembrane region" description="Helical" evidence="1">
    <location>
        <begin position="15"/>
        <end position="35"/>
    </location>
</feature>
<feature type="transmembrane region" description="Helical" evidence="1">
    <location>
        <begin position="44"/>
        <end position="63"/>
    </location>
</feature>
<feature type="transmembrane region" description="Helical" evidence="1">
    <location>
        <begin position="238"/>
        <end position="259"/>
    </location>
</feature>
<comment type="caution">
    <text evidence="3">The sequence shown here is derived from an EMBL/GenBank/DDBJ whole genome shotgun (WGS) entry which is preliminary data.</text>
</comment>